<dbReference type="AlphaFoldDB" id="A0A6B3SPW6"/>
<organism evidence="1 2">
    <name type="scientific">Noviherbaspirillum galbum</name>
    <dbReference type="NCBI Taxonomy" id="2709383"/>
    <lineage>
        <taxon>Bacteria</taxon>
        <taxon>Pseudomonadati</taxon>
        <taxon>Pseudomonadota</taxon>
        <taxon>Betaproteobacteria</taxon>
        <taxon>Burkholderiales</taxon>
        <taxon>Oxalobacteraceae</taxon>
        <taxon>Noviherbaspirillum</taxon>
    </lineage>
</organism>
<name>A0A6B3SPW6_9BURK</name>
<dbReference type="Proteomes" id="UP000482155">
    <property type="component" value="Unassembled WGS sequence"/>
</dbReference>
<dbReference type="RefSeq" id="WP_163965735.1">
    <property type="nucleotide sequence ID" value="NZ_JAAIVB010000055.1"/>
</dbReference>
<proteinExistence type="predicted"/>
<accession>A0A6B3SPW6</accession>
<protein>
    <submittedName>
        <fullName evidence="1">DUF1178 family protein</fullName>
    </submittedName>
</protein>
<dbReference type="InterPro" id="IPR009562">
    <property type="entry name" value="DUF1178"/>
</dbReference>
<sequence>MKVYNLKCEHEHAFEGWFSSEDDFLRQSGEGLIACPLCASCKVVRMPSAPRLNLGATQAPGAAPSGAQPTPEQRQALLLSAIRQIIAITEDVGERFAEEARRIHHHEAPDRAIRGVASLQECEALVDEGIEVAAFPLPDALKQPMH</sequence>
<dbReference type="Pfam" id="PF06676">
    <property type="entry name" value="DUF1178"/>
    <property type="match status" value="1"/>
</dbReference>
<evidence type="ECO:0000313" key="2">
    <source>
        <dbReference type="Proteomes" id="UP000482155"/>
    </source>
</evidence>
<reference evidence="1 2" key="1">
    <citation type="submission" date="2020-02" db="EMBL/GenBank/DDBJ databases">
        <authorList>
            <person name="Kim M.K."/>
        </authorList>
    </citation>
    <scope>NUCLEOTIDE SEQUENCE [LARGE SCALE GENOMIC DNA]</scope>
    <source>
        <strain evidence="1 2">17J57-3</strain>
    </source>
</reference>
<comment type="caution">
    <text evidence="1">The sequence shown here is derived from an EMBL/GenBank/DDBJ whole genome shotgun (WGS) entry which is preliminary data.</text>
</comment>
<evidence type="ECO:0000313" key="1">
    <source>
        <dbReference type="EMBL" id="NEX62803.1"/>
    </source>
</evidence>
<keyword evidence="2" id="KW-1185">Reference proteome</keyword>
<dbReference type="EMBL" id="JAAIVB010000055">
    <property type="protein sequence ID" value="NEX62803.1"/>
    <property type="molecule type" value="Genomic_DNA"/>
</dbReference>
<gene>
    <name evidence="1" type="ORF">G3574_17095</name>
</gene>
<dbReference type="PIRSF" id="PIRSF032131">
    <property type="entry name" value="UCP032131"/>
    <property type="match status" value="1"/>
</dbReference>